<evidence type="ECO:0000256" key="11">
    <source>
        <dbReference type="ARBA" id="ARBA00025912"/>
    </source>
</evidence>
<comment type="similarity">
    <text evidence="3">Belongs to the cytochrome b560 family.</text>
</comment>
<evidence type="ECO:0000313" key="14">
    <source>
        <dbReference type="EMBL" id="TCS68607.1"/>
    </source>
</evidence>
<evidence type="ECO:0000256" key="9">
    <source>
        <dbReference type="ARBA" id="ARBA00023004"/>
    </source>
</evidence>
<comment type="caution">
    <text evidence="14">The sequence shown here is derived from an EMBL/GenBank/DDBJ whole genome shotgun (WGS) entry which is preliminary data.</text>
</comment>
<dbReference type="GO" id="GO:0009055">
    <property type="term" value="F:electron transfer activity"/>
    <property type="evidence" value="ECO:0007669"/>
    <property type="project" value="InterPro"/>
</dbReference>
<dbReference type="InterPro" id="IPR034804">
    <property type="entry name" value="SQR/QFR_C/D"/>
</dbReference>
<evidence type="ECO:0000256" key="8">
    <source>
        <dbReference type="ARBA" id="ARBA00022989"/>
    </source>
</evidence>
<sequence>MRQRPYYLNLLQIRLPVGGWVSILHRASGALLSLLVPALLYGLMLSLRSAEDFARVQAWLGGGLGWLLALLVSWALLHHFLAGLRHLGFDFGWGEDRLRARQTAWLALGLALALTALIAVAGR</sequence>
<dbReference type="Pfam" id="PF01127">
    <property type="entry name" value="Sdh_cyt"/>
    <property type="match status" value="1"/>
</dbReference>
<dbReference type="GO" id="GO:0046872">
    <property type="term" value="F:metal ion binding"/>
    <property type="evidence" value="ECO:0007669"/>
    <property type="project" value="UniProtKB-KW"/>
</dbReference>
<dbReference type="InterPro" id="IPR018495">
    <property type="entry name" value="Succ_DH_cyt_bsu_CS"/>
</dbReference>
<comment type="subcellular location">
    <subcellularLocation>
        <location evidence="2">Membrane</location>
        <topology evidence="2">Multi-pass membrane protein</topology>
    </subcellularLocation>
</comment>
<evidence type="ECO:0000256" key="13">
    <source>
        <dbReference type="SAM" id="Phobius"/>
    </source>
</evidence>
<gene>
    <name evidence="14" type="ORF">EDC61_1258</name>
</gene>
<evidence type="ECO:0000256" key="5">
    <source>
        <dbReference type="ARBA" id="ARBA00022617"/>
    </source>
</evidence>
<evidence type="ECO:0000256" key="12">
    <source>
        <dbReference type="PIRSR" id="PIRSR000178-1"/>
    </source>
</evidence>
<comment type="cofactor">
    <cofactor evidence="12">
        <name>heme</name>
        <dbReference type="ChEBI" id="CHEBI:30413"/>
    </cofactor>
    <text evidence="12">The heme is bound between the two transmembrane subunits.</text>
</comment>
<keyword evidence="10 13" id="KW-0472">Membrane</keyword>
<proteinExistence type="inferred from homology"/>
<dbReference type="PROSITE" id="PS01001">
    <property type="entry name" value="SDH_CYT_2"/>
    <property type="match status" value="1"/>
</dbReference>
<reference evidence="14 15" key="1">
    <citation type="submission" date="2019-03" db="EMBL/GenBank/DDBJ databases">
        <title>Genomic Encyclopedia of Type Strains, Phase IV (KMG-IV): sequencing the most valuable type-strain genomes for metagenomic binning, comparative biology and taxonomic classification.</title>
        <authorList>
            <person name="Goeker M."/>
        </authorList>
    </citation>
    <scope>NUCLEOTIDE SEQUENCE [LARGE SCALE GENOMIC DNA]</scope>
    <source>
        <strain evidence="14 15">DSM 103923</strain>
    </source>
</reference>
<evidence type="ECO:0000256" key="6">
    <source>
        <dbReference type="ARBA" id="ARBA00022692"/>
    </source>
</evidence>
<evidence type="ECO:0000256" key="1">
    <source>
        <dbReference type="ARBA" id="ARBA00004050"/>
    </source>
</evidence>
<dbReference type="NCBIfam" id="TIGR02970">
    <property type="entry name" value="succ_dehyd_cytB"/>
    <property type="match status" value="1"/>
</dbReference>
<feature type="binding site" description="axial binding residue" evidence="12">
    <location>
        <position position="79"/>
    </location>
    <ligand>
        <name>heme</name>
        <dbReference type="ChEBI" id="CHEBI:30413"/>
        <note>ligand shared with second transmembrane subunit</note>
    </ligand>
    <ligandPart>
        <name>Fe</name>
        <dbReference type="ChEBI" id="CHEBI:18248"/>
    </ligandPart>
</feature>
<dbReference type="CDD" id="cd03499">
    <property type="entry name" value="SQR_TypeC_SdhC"/>
    <property type="match status" value="1"/>
</dbReference>
<accession>A0A4V2UQ65</accession>
<dbReference type="EMBL" id="SLZY01000025">
    <property type="protein sequence ID" value="TCS68607.1"/>
    <property type="molecule type" value="Genomic_DNA"/>
</dbReference>
<keyword evidence="5 12" id="KW-0349">Heme</keyword>
<keyword evidence="15" id="KW-1185">Reference proteome</keyword>
<dbReference type="Proteomes" id="UP000295135">
    <property type="component" value="Unassembled WGS sequence"/>
</dbReference>
<keyword evidence="7 12" id="KW-0479">Metal-binding</keyword>
<evidence type="ECO:0000313" key="15">
    <source>
        <dbReference type="Proteomes" id="UP000295135"/>
    </source>
</evidence>
<dbReference type="AlphaFoldDB" id="A0A4V2UQ65"/>
<comment type="subunit">
    <text evidence="11">Part of an enzyme complex containing four subunits: a flavoprotein, an iron-sulfur protein, plus two membrane-anchoring proteins, SdhC and SdhD. The complex can form homotrimers.</text>
</comment>
<dbReference type="GO" id="GO:0006099">
    <property type="term" value="P:tricarboxylic acid cycle"/>
    <property type="evidence" value="ECO:0007669"/>
    <property type="project" value="InterPro"/>
</dbReference>
<protein>
    <recommendedName>
        <fullName evidence="4">Succinate dehydrogenase cytochrome b556 subunit</fullName>
    </recommendedName>
</protein>
<dbReference type="Gene3D" id="1.20.1300.10">
    <property type="entry name" value="Fumarate reductase/succinate dehydrogenase, transmembrane subunit"/>
    <property type="match status" value="1"/>
</dbReference>
<dbReference type="SUPFAM" id="SSF81343">
    <property type="entry name" value="Fumarate reductase respiratory complex transmembrane subunits"/>
    <property type="match status" value="1"/>
</dbReference>
<evidence type="ECO:0000256" key="3">
    <source>
        <dbReference type="ARBA" id="ARBA00007244"/>
    </source>
</evidence>
<evidence type="ECO:0000256" key="10">
    <source>
        <dbReference type="ARBA" id="ARBA00023136"/>
    </source>
</evidence>
<dbReference type="InterPro" id="IPR000701">
    <property type="entry name" value="SuccDH_FuR_B_TM-su"/>
</dbReference>
<dbReference type="InterPro" id="IPR014314">
    <property type="entry name" value="Succ_DH_cytb556"/>
</dbReference>
<dbReference type="PANTHER" id="PTHR10978">
    <property type="entry name" value="SUCCINATE DEHYDROGENASE CYTOCHROME B560 SUBUNIT"/>
    <property type="match status" value="1"/>
</dbReference>
<dbReference type="PANTHER" id="PTHR10978:SF5">
    <property type="entry name" value="SUCCINATE DEHYDROGENASE CYTOCHROME B560 SUBUNIT, MITOCHONDRIAL"/>
    <property type="match status" value="1"/>
</dbReference>
<name>A0A4V2UQ65_9PROT</name>
<dbReference type="PIRSF" id="PIRSF000178">
    <property type="entry name" value="SDH_cyt_b560"/>
    <property type="match status" value="1"/>
</dbReference>
<evidence type="ECO:0000256" key="7">
    <source>
        <dbReference type="ARBA" id="ARBA00022723"/>
    </source>
</evidence>
<keyword evidence="6 13" id="KW-0812">Transmembrane</keyword>
<feature type="transmembrane region" description="Helical" evidence="13">
    <location>
        <begin position="102"/>
        <end position="122"/>
    </location>
</feature>
<feature type="transmembrane region" description="Helical" evidence="13">
    <location>
        <begin position="20"/>
        <end position="47"/>
    </location>
</feature>
<organism evidence="14 15">
    <name type="scientific">Sulfuritortus calidifontis</name>
    <dbReference type="NCBI Taxonomy" id="1914471"/>
    <lineage>
        <taxon>Bacteria</taxon>
        <taxon>Pseudomonadati</taxon>
        <taxon>Pseudomonadota</taxon>
        <taxon>Betaproteobacteria</taxon>
        <taxon>Nitrosomonadales</taxon>
        <taxon>Thiobacillaceae</taxon>
        <taxon>Sulfuritortus</taxon>
    </lineage>
</organism>
<keyword evidence="9 12" id="KW-0408">Iron</keyword>
<keyword evidence="8 13" id="KW-1133">Transmembrane helix</keyword>
<evidence type="ECO:0000256" key="2">
    <source>
        <dbReference type="ARBA" id="ARBA00004141"/>
    </source>
</evidence>
<dbReference type="GO" id="GO:0005886">
    <property type="term" value="C:plasma membrane"/>
    <property type="evidence" value="ECO:0007669"/>
    <property type="project" value="TreeGrafter"/>
</dbReference>
<feature type="transmembrane region" description="Helical" evidence="13">
    <location>
        <begin position="59"/>
        <end position="82"/>
    </location>
</feature>
<comment type="function">
    <text evidence="1">Membrane-anchoring subunit of succinate dehydrogenase (SDH).</text>
</comment>
<evidence type="ECO:0000256" key="4">
    <source>
        <dbReference type="ARBA" id="ARBA00020076"/>
    </source>
</evidence>
<dbReference type="RefSeq" id="WP_126460825.1">
    <property type="nucleotide sequence ID" value="NZ_AP018721.1"/>
</dbReference>